<dbReference type="PANTHER" id="PTHR43386:SF1">
    <property type="entry name" value="D,D-DIPEPTIDE TRANSPORT SYSTEM PERMEASE PROTEIN DDPC-RELATED"/>
    <property type="match status" value="1"/>
</dbReference>
<dbReference type="GeneID" id="24830152"/>
<protein>
    <submittedName>
        <fullName evidence="10">Oligopeptide transport system permease protein OppC</fullName>
    </submittedName>
</protein>
<keyword evidence="5 8" id="KW-1133">Transmembrane helix</keyword>
<evidence type="ECO:0000256" key="4">
    <source>
        <dbReference type="ARBA" id="ARBA00022692"/>
    </source>
</evidence>
<dbReference type="GO" id="GO:0055085">
    <property type="term" value="P:transmembrane transport"/>
    <property type="evidence" value="ECO:0007669"/>
    <property type="project" value="InterPro"/>
</dbReference>
<organism evidence="10 11">
    <name type="scientific">Methanosarcina horonobensis HB-1 = JCM 15518</name>
    <dbReference type="NCBI Taxonomy" id="1434110"/>
    <lineage>
        <taxon>Archaea</taxon>
        <taxon>Methanobacteriati</taxon>
        <taxon>Methanobacteriota</taxon>
        <taxon>Stenosarchaea group</taxon>
        <taxon>Methanomicrobia</taxon>
        <taxon>Methanosarcinales</taxon>
        <taxon>Methanosarcinaceae</taxon>
        <taxon>Methanosarcina</taxon>
    </lineage>
</organism>
<evidence type="ECO:0000313" key="11">
    <source>
        <dbReference type="Proteomes" id="UP000033101"/>
    </source>
</evidence>
<dbReference type="EMBL" id="CP009516">
    <property type="protein sequence ID" value="AKB77474.1"/>
    <property type="molecule type" value="Genomic_DNA"/>
</dbReference>
<dbReference type="NCBIfam" id="NF045474">
    <property type="entry name" value="Opp2C"/>
    <property type="match status" value="1"/>
</dbReference>
<feature type="domain" description="ABC transmembrane type-1" evidence="9">
    <location>
        <begin position="70"/>
        <end position="259"/>
    </location>
</feature>
<keyword evidence="4 8" id="KW-0812">Transmembrane</keyword>
<evidence type="ECO:0000256" key="1">
    <source>
        <dbReference type="ARBA" id="ARBA00004651"/>
    </source>
</evidence>
<reference evidence="10 11" key="1">
    <citation type="submission" date="2014-07" db="EMBL/GenBank/DDBJ databases">
        <title>Methanogenic archaea and the global carbon cycle.</title>
        <authorList>
            <person name="Henriksen J.R."/>
            <person name="Luke J."/>
            <person name="Reinhart S."/>
            <person name="Benedict M.N."/>
            <person name="Youngblut N.D."/>
            <person name="Metcalf M.E."/>
            <person name="Whitaker R.J."/>
            <person name="Metcalf W.W."/>
        </authorList>
    </citation>
    <scope>NUCLEOTIDE SEQUENCE [LARGE SCALE GENOMIC DNA]</scope>
    <source>
        <strain evidence="10 11">HB-1</strain>
    </source>
</reference>
<evidence type="ECO:0000256" key="7">
    <source>
        <dbReference type="ARBA" id="ARBA00024202"/>
    </source>
</evidence>
<dbReference type="Pfam" id="PF00528">
    <property type="entry name" value="BPD_transp_1"/>
    <property type="match status" value="1"/>
</dbReference>
<feature type="transmembrane region" description="Helical" evidence="8">
    <location>
        <begin position="12"/>
        <end position="33"/>
    </location>
</feature>
<dbReference type="GO" id="GO:0005886">
    <property type="term" value="C:plasma membrane"/>
    <property type="evidence" value="ECO:0007669"/>
    <property type="project" value="UniProtKB-SubCell"/>
</dbReference>
<dbReference type="OrthoDB" id="312811at2157"/>
<evidence type="ECO:0000256" key="3">
    <source>
        <dbReference type="ARBA" id="ARBA00022475"/>
    </source>
</evidence>
<dbReference type="HOGENOM" id="CLU_028518_1_1_2"/>
<dbReference type="InterPro" id="IPR000515">
    <property type="entry name" value="MetI-like"/>
</dbReference>
<dbReference type="PANTHER" id="PTHR43386">
    <property type="entry name" value="OLIGOPEPTIDE TRANSPORT SYSTEM PERMEASE PROTEIN APPC"/>
    <property type="match status" value="1"/>
</dbReference>
<accession>A0A0E3S7U5</accession>
<proteinExistence type="inferred from homology"/>
<feature type="transmembrane region" description="Helical" evidence="8">
    <location>
        <begin position="236"/>
        <end position="259"/>
    </location>
</feature>
<dbReference type="InterPro" id="IPR053385">
    <property type="entry name" value="ABC_transport_permease"/>
</dbReference>
<dbReference type="InterPro" id="IPR025966">
    <property type="entry name" value="OppC_N"/>
</dbReference>
<evidence type="ECO:0000256" key="5">
    <source>
        <dbReference type="ARBA" id="ARBA00022989"/>
    </source>
</evidence>
<dbReference type="Pfam" id="PF12911">
    <property type="entry name" value="OppC_N"/>
    <property type="match status" value="1"/>
</dbReference>
<dbReference type="Proteomes" id="UP000033101">
    <property type="component" value="Chromosome"/>
</dbReference>
<evidence type="ECO:0000256" key="8">
    <source>
        <dbReference type="RuleBase" id="RU363032"/>
    </source>
</evidence>
<dbReference type="RefSeq" id="WP_048137923.1">
    <property type="nucleotide sequence ID" value="NZ_CP009516.1"/>
</dbReference>
<dbReference type="InterPro" id="IPR050366">
    <property type="entry name" value="BP-dependent_transpt_permease"/>
</dbReference>
<dbReference type="AlphaFoldDB" id="A0A0E3S7U5"/>
<keyword evidence="2 8" id="KW-0813">Transport</keyword>
<dbReference type="PATRIC" id="fig|1434110.4.peg.1234"/>
<keyword evidence="3" id="KW-1003">Cell membrane</keyword>
<sequence length="279" mass="30233">MIEILKNRQIILSLIILGGLIFMAVFAGVLAPYDYTEKNVQNRLQAPSSDHLFGTDHLGRDILTMVMYGAQASIFVGFAVVGVSLAIGVTLGVLAGYYGGWLDEIIMRLTDSFLAFPSMFLALAITAFLGQGLENMMIALIIVEWTAFARVARGSTLDVKTKGYVRAPRWVGASNGYVMVKHVLPNIISPVLIMASLGIGNVILAAAGLSFLGLGVQPATPEWGAMLNAGRMYVTTAPWLMLFPGLFIMIAVLAFNYFGDGLRDALDQKMKNTELEGRF</sequence>
<comment type="similarity">
    <text evidence="7">Belongs to the binding-protein-dependent transport system permease family. OppBC subfamily.</text>
</comment>
<dbReference type="PROSITE" id="PS50928">
    <property type="entry name" value="ABC_TM1"/>
    <property type="match status" value="1"/>
</dbReference>
<dbReference type="KEGG" id="mhor:MSHOH_0991"/>
<feature type="transmembrane region" description="Helical" evidence="8">
    <location>
        <begin position="191"/>
        <end position="216"/>
    </location>
</feature>
<evidence type="ECO:0000259" key="9">
    <source>
        <dbReference type="PROSITE" id="PS50928"/>
    </source>
</evidence>
<keyword evidence="11" id="KW-1185">Reference proteome</keyword>
<comment type="subcellular location">
    <subcellularLocation>
        <location evidence="1 8">Cell membrane</location>
        <topology evidence="1 8">Multi-pass membrane protein</topology>
    </subcellularLocation>
</comment>
<dbReference type="CDD" id="cd06261">
    <property type="entry name" value="TM_PBP2"/>
    <property type="match status" value="1"/>
</dbReference>
<dbReference type="STRING" id="1434110.MSHOH_0991"/>
<evidence type="ECO:0000256" key="6">
    <source>
        <dbReference type="ARBA" id="ARBA00023136"/>
    </source>
</evidence>
<evidence type="ECO:0000313" key="10">
    <source>
        <dbReference type="EMBL" id="AKB77474.1"/>
    </source>
</evidence>
<dbReference type="Gene3D" id="1.10.3720.10">
    <property type="entry name" value="MetI-like"/>
    <property type="match status" value="1"/>
</dbReference>
<name>A0A0E3S7U5_9EURY</name>
<gene>
    <name evidence="10" type="ORF">MSHOH_0991</name>
</gene>
<dbReference type="SUPFAM" id="SSF161098">
    <property type="entry name" value="MetI-like"/>
    <property type="match status" value="1"/>
</dbReference>
<feature type="transmembrane region" description="Helical" evidence="8">
    <location>
        <begin position="74"/>
        <end position="100"/>
    </location>
</feature>
<evidence type="ECO:0000256" key="2">
    <source>
        <dbReference type="ARBA" id="ARBA00022448"/>
    </source>
</evidence>
<dbReference type="InterPro" id="IPR035906">
    <property type="entry name" value="MetI-like_sf"/>
</dbReference>
<keyword evidence="6 8" id="KW-0472">Membrane</keyword>